<feature type="domain" description="HNH nuclease" evidence="2">
    <location>
        <begin position="319"/>
        <end position="372"/>
    </location>
</feature>
<dbReference type="EMBL" id="BMMI01000001">
    <property type="protein sequence ID" value="GGL49704.1"/>
    <property type="molecule type" value="Genomic_DNA"/>
</dbReference>
<keyword evidence="3" id="KW-0255">Endonuclease</keyword>
<dbReference type="CDD" id="cd00085">
    <property type="entry name" value="HNHc"/>
    <property type="match status" value="1"/>
</dbReference>
<keyword evidence="3" id="KW-0540">Nuclease</keyword>
<evidence type="ECO:0000259" key="2">
    <source>
        <dbReference type="SMART" id="SM00507"/>
    </source>
</evidence>
<dbReference type="SMART" id="SM00507">
    <property type="entry name" value="HNHc"/>
    <property type="match status" value="1"/>
</dbReference>
<proteinExistence type="inferred from homology"/>
<accession>A0A846LWW5</accession>
<reference evidence="3" key="1">
    <citation type="journal article" date="2014" name="Int. J. Syst. Evol. Microbiol.">
        <title>Complete genome of a new Firmicutes species belonging to the dominant human colonic microbiota ('Ruminococcus bicirculans') reveals two chromosomes and a selective capacity to utilize plant glucans.</title>
        <authorList>
            <consortium name="NISC Comparative Sequencing Program"/>
            <person name="Wegmann U."/>
            <person name="Louis P."/>
            <person name="Goesmann A."/>
            <person name="Henrissat B."/>
            <person name="Duncan S.H."/>
            <person name="Flint H.J."/>
        </authorList>
    </citation>
    <scope>NUCLEOTIDE SEQUENCE</scope>
    <source>
        <strain evidence="3">CGMCC 4.5581</strain>
    </source>
</reference>
<dbReference type="EMBL" id="JAAMPA010000001">
    <property type="protein sequence ID" value="NIH66860.1"/>
    <property type="molecule type" value="Genomic_DNA"/>
</dbReference>
<evidence type="ECO:0000313" key="6">
    <source>
        <dbReference type="Proteomes" id="UP000648663"/>
    </source>
</evidence>
<evidence type="ECO:0000313" key="4">
    <source>
        <dbReference type="EMBL" id="NIH66860.1"/>
    </source>
</evidence>
<dbReference type="Proteomes" id="UP000648663">
    <property type="component" value="Unassembled WGS sequence"/>
</dbReference>
<dbReference type="Pfam" id="PF01844">
    <property type="entry name" value="HNH"/>
    <property type="match status" value="1"/>
</dbReference>
<keyword evidence="3" id="KW-0378">Hydrolase</keyword>
<dbReference type="Pfam" id="PF02720">
    <property type="entry name" value="DUF222"/>
    <property type="match status" value="1"/>
</dbReference>
<dbReference type="InterPro" id="IPR003615">
    <property type="entry name" value="HNH_nuc"/>
</dbReference>
<comment type="similarity">
    <text evidence="1">Belongs to the Rv1128c/1148c/1588c/1702c/1945/3466 family.</text>
</comment>
<protein>
    <submittedName>
        <fullName evidence="3">HNH endonuclease</fullName>
    </submittedName>
</protein>
<reference evidence="3" key="4">
    <citation type="submission" date="2024-05" db="EMBL/GenBank/DDBJ databases">
        <authorList>
            <person name="Sun Q."/>
            <person name="Zhou Y."/>
        </authorList>
    </citation>
    <scope>NUCLEOTIDE SEQUENCE</scope>
    <source>
        <strain evidence="3">CGMCC 4.5581</strain>
    </source>
</reference>
<dbReference type="GO" id="GO:0004519">
    <property type="term" value="F:endonuclease activity"/>
    <property type="evidence" value="ECO:0007669"/>
    <property type="project" value="UniProtKB-KW"/>
</dbReference>
<dbReference type="AlphaFoldDB" id="A0A846LWW5"/>
<dbReference type="GO" id="GO:0008270">
    <property type="term" value="F:zinc ion binding"/>
    <property type="evidence" value="ECO:0007669"/>
    <property type="project" value="InterPro"/>
</dbReference>
<keyword evidence="6" id="KW-1185">Reference proteome</keyword>
<gene>
    <name evidence="4" type="ORF">FB380_001306</name>
    <name evidence="3" type="ORF">GCM10011589_02770</name>
</gene>
<reference evidence="6" key="2">
    <citation type="journal article" date="2019" name="Int. J. Syst. Evol. Microbiol.">
        <title>The Global Catalogue of Microorganisms (GCM) 10K type strain sequencing project: providing services to taxonomists for standard genome sequencing and annotation.</title>
        <authorList>
            <consortium name="The Broad Institute Genomics Platform"/>
            <consortium name="The Broad Institute Genome Sequencing Center for Infectious Disease"/>
            <person name="Wu L."/>
            <person name="Ma J."/>
        </authorList>
    </citation>
    <scope>NUCLEOTIDE SEQUENCE [LARGE SCALE GENOMIC DNA]</scope>
    <source>
        <strain evidence="6">CGMCC 4.5581</strain>
    </source>
</reference>
<sequence>MGAVVAVRDVSGPDVAERGSVGRSIEELAREIRSGAVRLAAATAAWLRLVAEFDAREGWGEVGVKSCAHWLAWKCGMGPGAAREHVRVARALGALPVTAEAFAAGRLSYSKVRAITRVADAGTEVELVELARHATASQVERVVRAWRRSDAVDEELVAEKRSFQWHWDADGMLVLQVRMDGEAGAALLAAVESLAERDARRERAAATRAAAADCPADPGTPPRERMSARRCRVLAQLAEVAADTGRRAGDPPRREVVVHVDADVLATDAAAGRAHLEGGPALSPAQVRRMACEASLTVIVEREGRPLAMGRRRRLATAAQRRALLARDGGCVRPGCTETRVERLHAHHLTPWRLGGRTDVSAMVLLCDTDHGLVHDEGIELAHRGRELVAHDRSGQRVWGPADPAFTTGLTTGETSRPLLTLVPDASLPDAMPAGGERMDLGHVVWALLAHRDHLRRTAS</sequence>
<evidence type="ECO:0000256" key="1">
    <source>
        <dbReference type="ARBA" id="ARBA00023450"/>
    </source>
</evidence>
<dbReference type="InterPro" id="IPR002711">
    <property type="entry name" value="HNH"/>
</dbReference>
<dbReference type="RefSeq" id="WP_166754381.1">
    <property type="nucleotide sequence ID" value="NZ_BAABJU010000001.1"/>
</dbReference>
<evidence type="ECO:0000313" key="3">
    <source>
        <dbReference type="EMBL" id="GGL49704.1"/>
    </source>
</evidence>
<evidence type="ECO:0000313" key="5">
    <source>
        <dbReference type="Proteomes" id="UP000552836"/>
    </source>
</evidence>
<name>A0A846LWW5_9ACTN</name>
<dbReference type="InterPro" id="IPR003870">
    <property type="entry name" value="DUF222"/>
</dbReference>
<dbReference type="GO" id="GO:0003676">
    <property type="term" value="F:nucleic acid binding"/>
    <property type="evidence" value="ECO:0007669"/>
    <property type="project" value="InterPro"/>
</dbReference>
<organism evidence="4 5">
    <name type="scientific">Modestobacter marinus</name>
    <dbReference type="NCBI Taxonomy" id="477641"/>
    <lineage>
        <taxon>Bacteria</taxon>
        <taxon>Bacillati</taxon>
        <taxon>Actinomycetota</taxon>
        <taxon>Actinomycetes</taxon>
        <taxon>Geodermatophilales</taxon>
        <taxon>Geodermatophilaceae</taxon>
        <taxon>Modestobacter</taxon>
    </lineage>
</organism>
<reference evidence="4 5" key="3">
    <citation type="submission" date="2020-02" db="EMBL/GenBank/DDBJ databases">
        <title>Sequencing the genomes of 1000 actinobacteria strains.</title>
        <authorList>
            <person name="Klenk H.-P."/>
        </authorList>
    </citation>
    <scope>NUCLEOTIDE SEQUENCE [LARGE SCALE GENOMIC DNA]</scope>
    <source>
        <strain evidence="4 5">DSM 45201</strain>
    </source>
</reference>
<comment type="caution">
    <text evidence="4">The sequence shown here is derived from an EMBL/GenBank/DDBJ whole genome shotgun (WGS) entry which is preliminary data.</text>
</comment>
<dbReference type="Proteomes" id="UP000552836">
    <property type="component" value="Unassembled WGS sequence"/>
</dbReference>